<reference evidence="3" key="2">
    <citation type="submission" date="2017-06" db="EMBL/GenBank/DDBJ databases">
        <authorList>
            <person name="Kim H.J."/>
            <person name="Triplett B.A."/>
        </authorList>
    </citation>
    <scope>NUCLEOTIDE SEQUENCE [LARGE SCALE GENOMIC DNA]</scope>
    <source>
        <strain evidence="3">Kingella_eburonensis</strain>
    </source>
</reference>
<dbReference type="AlphaFoldDB" id="A0A238TA19"/>
<dbReference type="GO" id="GO:0050446">
    <property type="term" value="F:azobenzene reductase (NADP+) activity"/>
    <property type="evidence" value="ECO:0007669"/>
    <property type="project" value="UniProtKB-EC"/>
</dbReference>
<keyword evidence="3" id="KW-0560">Oxidoreductase</keyword>
<proteinExistence type="predicted"/>
<dbReference type="InterPro" id="IPR029039">
    <property type="entry name" value="Flavoprotein-like_sf"/>
</dbReference>
<dbReference type="RefSeq" id="WP_032136405.1">
    <property type="nucleotide sequence ID" value="NZ_CCNJ01000020.1"/>
</dbReference>
<dbReference type="GO" id="GO:0010181">
    <property type="term" value="F:FMN binding"/>
    <property type="evidence" value="ECO:0007669"/>
    <property type="project" value="TreeGrafter"/>
</dbReference>
<dbReference type="STRING" id="1522312.GCA_900177895_00046"/>
<evidence type="ECO:0000313" key="3">
    <source>
        <dbReference type="EMBL" id="SNB65736.1"/>
    </source>
</evidence>
<dbReference type="Gene3D" id="3.40.50.360">
    <property type="match status" value="1"/>
</dbReference>
<reference evidence="4" key="3">
    <citation type="submission" date="2017-06" db="EMBL/GenBank/DDBJ databases">
        <authorList>
            <person name="Laurent S."/>
        </authorList>
    </citation>
    <scope>NUCLEOTIDE SEQUENCE [LARGE SCALE GENOMIC DNA]</scope>
</reference>
<organism evidence="3 4">
    <name type="scientific">Kingella negevensis</name>
    <dbReference type="NCBI Taxonomy" id="1522312"/>
    <lineage>
        <taxon>Bacteria</taxon>
        <taxon>Pseudomonadati</taxon>
        <taxon>Pseudomonadota</taxon>
        <taxon>Betaproteobacteria</taxon>
        <taxon>Neisseriales</taxon>
        <taxon>Neisseriaceae</taxon>
        <taxon>Kingella</taxon>
    </lineage>
</organism>
<evidence type="ECO:0000313" key="4">
    <source>
        <dbReference type="Proteomes" id="UP000215450"/>
    </source>
</evidence>
<dbReference type="SUPFAM" id="SSF52218">
    <property type="entry name" value="Flavoproteins"/>
    <property type="match status" value="1"/>
</dbReference>
<dbReference type="GeneID" id="83626404"/>
<evidence type="ECO:0000259" key="1">
    <source>
        <dbReference type="Pfam" id="PF03358"/>
    </source>
</evidence>
<dbReference type="InterPro" id="IPR050712">
    <property type="entry name" value="NAD(P)H-dep_reductase"/>
</dbReference>
<reference evidence="2" key="1">
    <citation type="submission" date="2017-05" db="EMBL/GenBank/DDBJ databases">
        <authorList>
            <person name="Song R."/>
            <person name="Chenine A.L."/>
            <person name="Ruprecht R.M."/>
        </authorList>
    </citation>
    <scope>NUCLEOTIDE SEQUENCE</scope>
    <source>
        <strain evidence="2">Kingella_eburonensis</strain>
    </source>
</reference>
<dbReference type="GO" id="GO:0005829">
    <property type="term" value="C:cytosol"/>
    <property type="evidence" value="ECO:0007669"/>
    <property type="project" value="TreeGrafter"/>
</dbReference>
<dbReference type="Pfam" id="PF03358">
    <property type="entry name" value="FMN_red"/>
    <property type="match status" value="1"/>
</dbReference>
<dbReference type="PANTHER" id="PTHR30543">
    <property type="entry name" value="CHROMATE REDUCTASE"/>
    <property type="match status" value="1"/>
</dbReference>
<accession>A0A238TA19</accession>
<feature type="domain" description="NADPH-dependent FMN reductase-like" evidence="1">
    <location>
        <begin position="4"/>
        <end position="142"/>
    </location>
</feature>
<dbReference type="OrthoDB" id="9812295at2"/>
<dbReference type="EC" id="1.7.1.6" evidence="3"/>
<dbReference type="PANTHER" id="PTHR30543:SF21">
    <property type="entry name" value="NAD(P)H-DEPENDENT FMN REDUCTASE LOT6"/>
    <property type="match status" value="1"/>
</dbReference>
<dbReference type="EMBL" id="FXUV01000017">
    <property type="protein sequence ID" value="SMQ12200.1"/>
    <property type="molecule type" value="Genomic_DNA"/>
</dbReference>
<sequence>MAKNIAVFIGSASSTSFSRVAVEYLKKIAPASIELNIVQIDDLPLYNRDLDENSPASYERVRAAVAAADGVLWVSPEHNGALSASLKNVIDVVSRPMGQSKWVGKPLGIVTVAAGMAAGVRVADQLRVIASGPFINMPVYSQNASVGGLFGGVFNEQGDVTIEPVKVMLQSFIDGYAEFVAKF</sequence>
<evidence type="ECO:0000313" key="2">
    <source>
        <dbReference type="EMBL" id="SMQ12200.1"/>
    </source>
</evidence>
<dbReference type="EMBL" id="FXUV02000019">
    <property type="protein sequence ID" value="SNB65736.1"/>
    <property type="molecule type" value="Genomic_DNA"/>
</dbReference>
<dbReference type="Proteomes" id="UP000215450">
    <property type="component" value="Unassembled WGS sequence"/>
</dbReference>
<keyword evidence="4" id="KW-1185">Reference proteome</keyword>
<dbReference type="InterPro" id="IPR005025">
    <property type="entry name" value="FMN_Rdtase-like_dom"/>
</dbReference>
<gene>
    <name evidence="3" type="primary">azr</name>
    <name evidence="3" type="ORF">KEBURONENSIS_01156</name>
    <name evidence="2" type="ORF">KEBURONENSIS_01211</name>
</gene>
<name>A0A238TA19_9NEIS</name>
<protein>
    <submittedName>
        <fullName evidence="3">NADPH azoreductase</fullName>
        <ecNumber evidence="3">1.7.1.6</ecNumber>
    </submittedName>
</protein>